<protein>
    <recommendedName>
        <fullName evidence="3">Lipoprotein</fullName>
    </recommendedName>
</protein>
<gene>
    <name evidence="1" type="ORF">GAB14E_3641</name>
</gene>
<dbReference type="RefSeq" id="WP_033083550.1">
    <property type="nucleotide sequence ID" value="NZ_JQEC01000047.1"/>
</dbReference>
<proteinExistence type="predicted"/>
<dbReference type="AlphaFoldDB" id="A0A099KL95"/>
<dbReference type="PATRIC" id="fig|28229.3.peg.3562"/>
<sequence length="229" mass="26060">MKMISILLMCFFILSCSSTKVHLYTRYLSAEEADAVTKNLEQLGFDVIANTLVFPDGIEQSTLLYSPFVEGENSLNILIDTLADIGWVMPNVQPIFAGNHYYTKNSVGLLLLPDGGRQSDKVIRQDLANEYKSKACDSAIKLRLNNDASYQFLYPNKTDSQMEQLTGTWQITSYPYIELTSLNKVWRFYYEIQKSAITDVVGKVEVIELKPLDDHYTLPKCSFFYGLRA</sequence>
<dbReference type="EMBL" id="JQEC01000047">
    <property type="protein sequence ID" value="KGJ90398.1"/>
    <property type="molecule type" value="Genomic_DNA"/>
</dbReference>
<evidence type="ECO:0008006" key="3">
    <source>
        <dbReference type="Google" id="ProtNLM"/>
    </source>
</evidence>
<evidence type="ECO:0000313" key="1">
    <source>
        <dbReference type="EMBL" id="KGJ90398.1"/>
    </source>
</evidence>
<accession>A0A099KL95</accession>
<dbReference type="Proteomes" id="UP000029868">
    <property type="component" value="Unassembled WGS sequence"/>
</dbReference>
<reference evidence="1 2" key="1">
    <citation type="submission" date="2014-08" db="EMBL/GenBank/DDBJ databases">
        <title>Genomic and Phenotypic Diversity of Colwellia psychrerythraea strains from Disparate Marine Basins.</title>
        <authorList>
            <person name="Techtmann S.M."/>
            <person name="Stelling S.C."/>
            <person name="Utturkar S.M."/>
            <person name="Alshibli N."/>
            <person name="Harris A."/>
            <person name="Brown S.D."/>
            <person name="Hazen T.C."/>
        </authorList>
    </citation>
    <scope>NUCLEOTIDE SEQUENCE [LARGE SCALE GENOMIC DNA]</scope>
    <source>
        <strain evidence="1 2">GAB14E</strain>
    </source>
</reference>
<comment type="caution">
    <text evidence="1">The sequence shown here is derived from an EMBL/GenBank/DDBJ whole genome shotgun (WGS) entry which is preliminary data.</text>
</comment>
<organism evidence="1 2">
    <name type="scientific">Colwellia psychrerythraea</name>
    <name type="common">Vibrio psychroerythus</name>
    <dbReference type="NCBI Taxonomy" id="28229"/>
    <lineage>
        <taxon>Bacteria</taxon>
        <taxon>Pseudomonadati</taxon>
        <taxon>Pseudomonadota</taxon>
        <taxon>Gammaproteobacteria</taxon>
        <taxon>Alteromonadales</taxon>
        <taxon>Colwelliaceae</taxon>
        <taxon>Colwellia</taxon>
    </lineage>
</organism>
<dbReference type="PROSITE" id="PS51257">
    <property type="entry name" value="PROKAR_LIPOPROTEIN"/>
    <property type="match status" value="1"/>
</dbReference>
<name>A0A099KL95_COLPS</name>
<dbReference type="OrthoDB" id="5700077at2"/>
<evidence type="ECO:0000313" key="2">
    <source>
        <dbReference type="Proteomes" id="UP000029868"/>
    </source>
</evidence>